<feature type="compositionally biased region" description="Polar residues" evidence="10">
    <location>
        <begin position="743"/>
        <end position="771"/>
    </location>
</feature>
<feature type="compositionally biased region" description="Polar residues" evidence="10">
    <location>
        <begin position="22"/>
        <end position="38"/>
    </location>
</feature>
<dbReference type="InterPro" id="IPR008271">
    <property type="entry name" value="Ser/Thr_kinase_AS"/>
</dbReference>
<evidence type="ECO:0000313" key="13">
    <source>
        <dbReference type="Proteomes" id="UP001303373"/>
    </source>
</evidence>
<name>A0AAQ3M4E6_9PEZI</name>
<dbReference type="InterPro" id="IPR017441">
    <property type="entry name" value="Protein_kinase_ATP_BS"/>
</dbReference>
<dbReference type="Proteomes" id="UP001303373">
    <property type="component" value="Chromosome 5"/>
</dbReference>
<evidence type="ECO:0000256" key="3">
    <source>
        <dbReference type="ARBA" id="ARBA00022679"/>
    </source>
</evidence>
<keyword evidence="5" id="KW-0418">Kinase</keyword>
<evidence type="ECO:0000259" key="11">
    <source>
        <dbReference type="PROSITE" id="PS50011"/>
    </source>
</evidence>
<dbReference type="FunFam" id="3.30.200.20:FF:000042">
    <property type="entry name" value="Aurora kinase A"/>
    <property type="match status" value="1"/>
</dbReference>
<dbReference type="SUPFAM" id="SSF56112">
    <property type="entry name" value="Protein kinase-like (PK-like)"/>
    <property type="match status" value="1"/>
</dbReference>
<feature type="compositionally biased region" description="Basic and acidic residues" evidence="10">
    <location>
        <begin position="588"/>
        <end position="598"/>
    </location>
</feature>
<evidence type="ECO:0000256" key="10">
    <source>
        <dbReference type="SAM" id="MobiDB-lite"/>
    </source>
</evidence>
<protein>
    <recommendedName>
        <fullName evidence="1">non-specific serine/threonine protein kinase</fullName>
        <ecNumber evidence="1">2.7.11.1</ecNumber>
    </recommendedName>
</protein>
<feature type="compositionally biased region" description="Pro residues" evidence="10">
    <location>
        <begin position="1348"/>
        <end position="1358"/>
    </location>
</feature>
<evidence type="ECO:0000256" key="5">
    <source>
        <dbReference type="ARBA" id="ARBA00022777"/>
    </source>
</evidence>
<proteinExistence type="predicted"/>
<dbReference type="SMART" id="SM00220">
    <property type="entry name" value="S_TKc"/>
    <property type="match status" value="1"/>
</dbReference>
<dbReference type="PANTHER" id="PTHR24361">
    <property type="entry name" value="MITOGEN-ACTIVATED KINASE KINASE KINASE"/>
    <property type="match status" value="1"/>
</dbReference>
<keyword evidence="2" id="KW-0723">Serine/threonine-protein kinase</keyword>
<dbReference type="InterPro" id="IPR011009">
    <property type="entry name" value="Kinase-like_dom_sf"/>
</dbReference>
<dbReference type="Gene3D" id="1.10.510.10">
    <property type="entry name" value="Transferase(Phosphotransferase) domain 1"/>
    <property type="match status" value="1"/>
</dbReference>
<feature type="region of interest" description="Disordered" evidence="10">
    <location>
        <begin position="566"/>
        <end position="626"/>
    </location>
</feature>
<feature type="region of interest" description="Disordered" evidence="10">
    <location>
        <begin position="1"/>
        <end position="122"/>
    </location>
</feature>
<dbReference type="Pfam" id="PF00069">
    <property type="entry name" value="Pkinase"/>
    <property type="match status" value="1"/>
</dbReference>
<keyword evidence="6 9" id="KW-0067">ATP-binding</keyword>
<dbReference type="PANTHER" id="PTHR24361:SF433">
    <property type="entry name" value="PROTEIN KINASE DOMAIN-CONTAINING PROTEIN"/>
    <property type="match status" value="1"/>
</dbReference>
<comment type="catalytic activity">
    <reaction evidence="8">
        <text>L-seryl-[protein] + ATP = O-phospho-L-seryl-[protein] + ADP + H(+)</text>
        <dbReference type="Rhea" id="RHEA:17989"/>
        <dbReference type="Rhea" id="RHEA-COMP:9863"/>
        <dbReference type="Rhea" id="RHEA-COMP:11604"/>
        <dbReference type="ChEBI" id="CHEBI:15378"/>
        <dbReference type="ChEBI" id="CHEBI:29999"/>
        <dbReference type="ChEBI" id="CHEBI:30616"/>
        <dbReference type="ChEBI" id="CHEBI:83421"/>
        <dbReference type="ChEBI" id="CHEBI:456216"/>
        <dbReference type="EC" id="2.7.11.1"/>
    </reaction>
</comment>
<reference evidence="12 13" key="1">
    <citation type="submission" date="2023-11" db="EMBL/GenBank/DDBJ databases">
        <title>An acidophilic fungus is an integral part of prey digestion in a carnivorous sundew plant.</title>
        <authorList>
            <person name="Tsai I.J."/>
        </authorList>
    </citation>
    <scope>NUCLEOTIDE SEQUENCE [LARGE SCALE GENOMIC DNA]</scope>
    <source>
        <strain evidence="12">169a</strain>
    </source>
</reference>
<dbReference type="GO" id="GO:0005737">
    <property type="term" value="C:cytoplasm"/>
    <property type="evidence" value="ECO:0007669"/>
    <property type="project" value="TreeGrafter"/>
</dbReference>
<dbReference type="InterPro" id="IPR000719">
    <property type="entry name" value="Prot_kinase_dom"/>
</dbReference>
<keyword evidence="4 9" id="KW-0547">Nucleotide-binding</keyword>
<gene>
    <name evidence="12" type="ORF">R9X50_00394000</name>
</gene>
<dbReference type="EC" id="2.7.11.1" evidence="1"/>
<dbReference type="EMBL" id="CP138584">
    <property type="protein sequence ID" value="WPH01105.1"/>
    <property type="molecule type" value="Genomic_DNA"/>
</dbReference>
<dbReference type="Gene3D" id="1.25.10.10">
    <property type="entry name" value="Leucine-rich Repeat Variant"/>
    <property type="match status" value="3"/>
</dbReference>
<evidence type="ECO:0000256" key="6">
    <source>
        <dbReference type="ARBA" id="ARBA00022840"/>
    </source>
</evidence>
<dbReference type="FunFam" id="1.10.510.10:FF:000246">
    <property type="entry name" value="Putative Serine-threonine kinase SepH"/>
    <property type="match status" value="1"/>
</dbReference>
<evidence type="ECO:0000256" key="4">
    <source>
        <dbReference type="ARBA" id="ARBA00022741"/>
    </source>
</evidence>
<dbReference type="PROSITE" id="PS50011">
    <property type="entry name" value="PROTEIN_KINASE_DOM"/>
    <property type="match status" value="1"/>
</dbReference>
<dbReference type="PROSITE" id="PS00107">
    <property type="entry name" value="PROTEIN_KINASE_ATP"/>
    <property type="match status" value="1"/>
</dbReference>
<organism evidence="12 13">
    <name type="scientific">Acrodontium crateriforme</name>
    <dbReference type="NCBI Taxonomy" id="150365"/>
    <lineage>
        <taxon>Eukaryota</taxon>
        <taxon>Fungi</taxon>
        <taxon>Dikarya</taxon>
        <taxon>Ascomycota</taxon>
        <taxon>Pezizomycotina</taxon>
        <taxon>Dothideomycetes</taxon>
        <taxon>Dothideomycetidae</taxon>
        <taxon>Mycosphaerellales</taxon>
        <taxon>Teratosphaeriaceae</taxon>
        <taxon>Acrodontium</taxon>
    </lineage>
</organism>
<dbReference type="GO" id="GO:0005524">
    <property type="term" value="F:ATP binding"/>
    <property type="evidence" value="ECO:0007669"/>
    <property type="project" value="UniProtKB-UniRule"/>
</dbReference>
<feature type="domain" description="Protein kinase" evidence="11">
    <location>
        <begin position="130"/>
        <end position="380"/>
    </location>
</feature>
<dbReference type="GO" id="GO:0004674">
    <property type="term" value="F:protein serine/threonine kinase activity"/>
    <property type="evidence" value="ECO:0007669"/>
    <property type="project" value="UniProtKB-KW"/>
</dbReference>
<feature type="compositionally biased region" description="Basic and acidic residues" evidence="10">
    <location>
        <begin position="468"/>
        <end position="478"/>
    </location>
</feature>
<feature type="compositionally biased region" description="Polar residues" evidence="10">
    <location>
        <begin position="428"/>
        <end position="454"/>
    </location>
</feature>
<sequence length="1509" mass="165980">MPALPSPPALSRTHTHQKRPSSTRLPVSRPTSAASLRNETTRTGQQPQATPRTQQTAQVRTVHTSSAAGFNATKTRGSPEKENTNANAAAARARPARRQTSAGIVGREKAPSKDGTAQRNAKEVEGLKDYQLGDCVGRGAFGSVYRALNWSTGETVAIKQVRLRDLPKSELNVIMQEIDLLKNLNHPNIVKYHGFVKSVENLYIILEFCENGSLHSICKNFGKFPENLVSLYTAQVLQGLLFLHEQGVIHRDIKGANILTTKEGLVKLADFGVATKQQGLSEGSVVGTPYWMAPEVIELSGASTASDIWSLGCTVIELLDGKPPYHKLAPMPALFRIVNDDHPPVPEGVSPLVRDFLMQCFQKDPNLRVTAKKLLRHPWIMSTKKADKRQVPVGHEEAVKEVKNWNEALLSPKESTTTRKPSGRPGSRPTSQQGNKASKTAHETSAPSSKTGSLQLGHPSGQPKKLFKSPDEENKNDNWDADFEELSTSLSTLKIPERLRPQDNFAGLLTSEKLKQYASFDVIPEGDSKVEAWDGEFEGSLTVRSPYLLAKGDALETVRPFFPPRATTNDIRHNPPVSSVPRKVSGSLDERKVSKESQPRTQILRPMQKTTASSRAKHINAASKKPTPVVAVNRDQYREDDEEDYTDLVPEDEDLFKAKLAGFSPNRPPGPGDLRRIQSRIGGSTQRRTRTPTDLVHDAAAIKRTRSELEIQKYAEADEDDDFADLCFDETGGAPMDLRPNKTRSPQSASAGSESTASDRGTLKLSGSSSWLVDEEDEDDPFAAMEEELDEVDLESNVARDRHARLCTLVEGLVFDLKLGQPDDVLAEIVDQLLEILSESPDVKSVVVSSHGMLPILEILETCTRPHTILRLLRVVNYIIIDNVEVQENLCFVGGIPIISKFAHKKYSSEIRLEAAAFVRMMYQTSTLTLQMFVSCGGLNVLVEFLEEDYDSEVGRELVLVGVNGVWSVFELQGPTPKNDFCRIFSRSSVLYPLSLVLNRVLDEDKEYGELIEGRIVNIFLLFSQAENHVKETVADRMVLKRVLKDLKRMSPQHQVTMLKFIKNLSMLATTLDALQNSNAIEVLTDLLGASMNASHFREISNQVLNTMYNLCRLSKARQEDAALSGVIPLLQRIVQTERPLKEFALPILCDMAHSGKVGRKVLWQNKGLQFYVSLLADQYWAVTALDAIFIWLQEETAKVEEHLLSSLAFSDAIIQCFNESKADAFENLLEPLQKLLRLSPLVAASLAQQSLFERSAVKVHAKKPLVRLNLLRVIRSICDASEEQGALLSKYGLIESVQSLAKQDNAILVREMANELVKSSEYVVNTPGSGARYVGLRRSSNSQMTPPILPQSVPPTPSTGTDRTGSHRGGYFELGMELRGSRQSAVSPYRPSSRDSTSIPPSSAQWMTAGTAGSIADRSGLGSGGLLSKSNSTRLPGGRPSTAHLQRAPGSRLSLAPVTNSSLASMAKSPDGIQTPTHAPPSANTRSGAALANARRRRQTSSVDTTSY</sequence>
<feature type="region of interest" description="Disordered" evidence="10">
    <location>
        <begin position="725"/>
        <end position="777"/>
    </location>
</feature>
<dbReference type="SUPFAM" id="SSF48371">
    <property type="entry name" value="ARM repeat"/>
    <property type="match status" value="1"/>
</dbReference>
<dbReference type="InterPro" id="IPR053235">
    <property type="entry name" value="Ser_Thr_kinase"/>
</dbReference>
<feature type="compositionally biased region" description="Low complexity" evidence="10">
    <location>
        <begin position="41"/>
        <end position="62"/>
    </location>
</feature>
<feature type="compositionally biased region" description="Low complexity" evidence="10">
    <location>
        <begin position="1395"/>
        <end position="1404"/>
    </location>
</feature>
<comment type="catalytic activity">
    <reaction evidence="7">
        <text>L-threonyl-[protein] + ATP = O-phospho-L-threonyl-[protein] + ADP + H(+)</text>
        <dbReference type="Rhea" id="RHEA:46608"/>
        <dbReference type="Rhea" id="RHEA-COMP:11060"/>
        <dbReference type="Rhea" id="RHEA-COMP:11605"/>
        <dbReference type="ChEBI" id="CHEBI:15378"/>
        <dbReference type="ChEBI" id="CHEBI:30013"/>
        <dbReference type="ChEBI" id="CHEBI:30616"/>
        <dbReference type="ChEBI" id="CHEBI:61977"/>
        <dbReference type="ChEBI" id="CHEBI:456216"/>
        <dbReference type="EC" id="2.7.11.1"/>
    </reaction>
</comment>
<keyword evidence="13" id="KW-1185">Reference proteome</keyword>
<feature type="region of interest" description="Disordered" evidence="10">
    <location>
        <begin position="1465"/>
        <end position="1509"/>
    </location>
</feature>
<evidence type="ECO:0000256" key="8">
    <source>
        <dbReference type="ARBA" id="ARBA00048679"/>
    </source>
</evidence>
<evidence type="ECO:0000256" key="9">
    <source>
        <dbReference type="PROSITE-ProRule" id="PRU10141"/>
    </source>
</evidence>
<evidence type="ECO:0000256" key="7">
    <source>
        <dbReference type="ARBA" id="ARBA00047899"/>
    </source>
</evidence>
<evidence type="ECO:0000256" key="2">
    <source>
        <dbReference type="ARBA" id="ARBA00022527"/>
    </source>
</evidence>
<evidence type="ECO:0000256" key="1">
    <source>
        <dbReference type="ARBA" id="ARBA00012513"/>
    </source>
</evidence>
<feature type="compositionally biased region" description="Polar residues" evidence="10">
    <location>
        <begin position="63"/>
        <end position="76"/>
    </location>
</feature>
<evidence type="ECO:0000313" key="12">
    <source>
        <dbReference type="EMBL" id="WPH01105.1"/>
    </source>
</evidence>
<dbReference type="InterPro" id="IPR011989">
    <property type="entry name" value="ARM-like"/>
</dbReference>
<dbReference type="InterPro" id="IPR016024">
    <property type="entry name" value="ARM-type_fold"/>
</dbReference>
<dbReference type="PROSITE" id="PS00108">
    <property type="entry name" value="PROTEIN_KINASE_ST"/>
    <property type="match status" value="1"/>
</dbReference>
<dbReference type="FunFam" id="1.25.10.10:FF:000212">
    <property type="entry name" value="Cell division control protein"/>
    <property type="match status" value="1"/>
</dbReference>
<keyword evidence="3" id="KW-0808">Transferase</keyword>
<feature type="region of interest" description="Disordered" evidence="10">
    <location>
        <begin position="404"/>
        <end position="478"/>
    </location>
</feature>
<feature type="compositionally biased region" description="Polar residues" evidence="10">
    <location>
        <begin position="1473"/>
        <end position="1488"/>
    </location>
</feature>
<accession>A0AAQ3M4E6</accession>
<feature type="region of interest" description="Disordered" evidence="10">
    <location>
        <begin position="1340"/>
        <end position="1453"/>
    </location>
</feature>
<feature type="binding site" evidence="9">
    <location>
        <position position="159"/>
    </location>
    <ligand>
        <name>ATP</name>
        <dbReference type="ChEBI" id="CHEBI:30616"/>
    </ligand>
</feature>
<dbReference type="CDD" id="cd06627">
    <property type="entry name" value="STKc_Cdc7_like"/>
    <property type="match status" value="1"/>
</dbReference>